<sequence>MKWFIILVIITIASSSVGQKKNNFIVSGYIQGKDTGWVYLNYIPIPNGKGILDSCKIRDGNFQFKGYVEEPTLANLTTFGFHEKIEPLNVGNFYLENTEIHVSLINHQFNNIQVSGSRNDSLYRKYIQLKKPINETLNSISDSLFAYRKKMKDANEKKDANEVLDHLNKQIHNLTTIENTTIQHGISIDKTFIKEYPNDQFSAVILNYLRTEWVSINEITNLYDNLSTAIKNSYLGKKIHEKIMIASNTNMTNAKQFIAKDNKGDTINLYNLMGKYILLEFSASWCLPCKQLLPIIKQIQKKYSDKLLIISISNQENEKEWTKDIHDNEITWPCIIENEGNPIISPVEKRITDMYGVQSIPSLILINNHLQIIGWYGGFYQSKQDFVTDLKQKLEAIFEQ</sequence>
<dbReference type="RefSeq" id="WP_111297231.1">
    <property type="nucleotide sequence ID" value="NZ_QKZV01000013.1"/>
</dbReference>
<feature type="domain" description="Thioredoxin" evidence="5">
    <location>
        <begin position="248"/>
        <end position="399"/>
    </location>
</feature>
<dbReference type="InterPro" id="IPR017937">
    <property type="entry name" value="Thioredoxin_CS"/>
</dbReference>
<dbReference type="InterPro" id="IPR013766">
    <property type="entry name" value="Thioredoxin_domain"/>
</dbReference>
<proteinExistence type="predicted"/>
<dbReference type="Pfam" id="PF14289">
    <property type="entry name" value="DUF4369"/>
    <property type="match status" value="1"/>
</dbReference>
<dbReference type="OrthoDB" id="750178at2"/>
<dbReference type="InterPro" id="IPR050553">
    <property type="entry name" value="Thioredoxin_ResA/DsbE_sf"/>
</dbReference>
<dbReference type="SUPFAM" id="SSF52833">
    <property type="entry name" value="Thioredoxin-like"/>
    <property type="match status" value="1"/>
</dbReference>
<dbReference type="AlphaFoldDB" id="A0A2W7RGH4"/>
<evidence type="ECO:0000256" key="2">
    <source>
        <dbReference type="ARBA" id="ARBA00022748"/>
    </source>
</evidence>
<comment type="subcellular location">
    <subcellularLocation>
        <location evidence="1">Cell envelope</location>
    </subcellularLocation>
</comment>
<name>A0A2W7RGH4_9BACT</name>
<evidence type="ECO:0000256" key="4">
    <source>
        <dbReference type="ARBA" id="ARBA00023284"/>
    </source>
</evidence>
<dbReference type="PROSITE" id="PS00194">
    <property type="entry name" value="THIOREDOXIN_1"/>
    <property type="match status" value="1"/>
</dbReference>
<dbReference type="InterPro" id="IPR025380">
    <property type="entry name" value="DUF4369"/>
</dbReference>
<comment type="caution">
    <text evidence="6">The sequence shown here is derived from an EMBL/GenBank/DDBJ whole genome shotgun (WGS) entry which is preliminary data.</text>
</comment>
<dbReference type="EMBL" id="QKZV01000013">
    <property type="protein sequence ID" value="PZX59504.1"/>
    <property type="molecule type" value="Genomic_DNA"/>
</dbReference>
<evidence type="ECO:0000259" key="5">
    <source>
        <dbReference type="PROSITE" id="PS51352"/>
    </source>
</evidence>
<accession>A0A2W7RGH4</accession>
<evidence type="ECO:0000313" key="6">
    <source>
        <dbReference type="EMBL" id="PZX59504.1"/>
    </source>
</evidence>
<keyword evidence="4" id="KW-0676">Redox-active center</keyword>
<dbReference type="Pfam" id="PF13905">
    <property type="entry name" value="Thioredoxin_8"/>
    <property type="match status" value="1"/>
</dbReference>
<organism evidence="6 7">
    <name type="scientific">Hydrotalea sandarakina</name>
    <dbReference type="NCBI Taxonomy" id="1004304"/>
    <lineage>
        <taxon>Bacteria</taxon>
        <taxon>Pseudomonadati</taxon>
        <taxon>Bacteroidota</taxon>
        <taxon>Chitinophagia</taxon>
        <taxon>Chitinophagales</taxon>
        <taxon>Chitinophagaceae</taxon>
        <taxon>Hydrotalea</taxon>
    </lineage>
</organism>
<dbReference type="Gene3D" id="3.40.30.10">
    <property type="entry name" value="Glutaredoxin"/>
    <property type="match status" value="1"/>
</dbReference>
<dbReference type="GO" id="GO:0030313">
    <property type="term" value="C:cell envelope"/>
    <property type="evidence" value="ECO:0007669"/>
    <property type="project" value="UniProtKB-SubCell"/>
</dbReference>
<keyword evidence="2" id="KW-0201">Cytochrome c-type biogenesis</keyword>
<evidence type="ECO:0000256" key="1">
    <source>
        <dbReference type="ARBA" id="ARBA00004196"/>
    </source>
</evidence>
<dbReference type="GO" id="GO:0017004">
    <property type="term" value="P:cytochrome complex assembly"/>
    <property type="evidence" value="ECO:0007669"/>
    <property type="project" value="UniProtKB-KW"/>
</dbReference>
<evidence type="ECO:0000256" key="3">
    <source>
        <dbReference type="ARBA" id="ARBA00023157"/>
    </source>
</evidence>
<keyword evidence="6" id="KW-0413">Isomerase</keyword>
<protein>
    <submittedName>
        <fullName evidence="6">Thiol-disulfide isomerase/thioredoxin</fullName>
    </submittedName>
</protein>
<dbReference type="InterPro" id="IPR012336">
    <property type="entry name" value="Thioredoxin-like_fold"/>
</dbReference>
<dbReference type="PANTHER" id="PTHR42852:SF6">
    <property type="entry name" value="THIOL:DISULFIDE INTERCHANGE PROTEIN DSBE"/>
    <property type="match status" value="1"/>
</dbReference>
<keyword evidence="7" id="KW-1185">Reference proteome</keyword>
<dbReference type="PROSITE" id="PS51352">
    <property type="entry name" value="THIOREDOXIN_2"/>
    <property type="match status" value="1"/>
</dbReference>
<dbReference type="InterPro" id="IPR036249">
    <property type="entry name" value="Thioredoxin-like_sf"/>
</dbReference>
<gene>
    <name evidence="6" type="ORF">LX80_02751</name>
</gene>
<reference evidence="6 7" key="1">
    <citation type="submission" date="2018-06" db="EMBL/GenBank/DDBJ databases">
        <title>Genomic Encyclopedia of Archaeal and Bacterial Type Strains, Phase II (KMG-II): from individual species to whole genera.</title>
        <authorList>
            <person name="Goeker M."/>
        </authorList>
    </citation>
    <scope>NUCLEOTIDE SEQUENCE [LARGE SCALE GENOMIC DNA]</scope>
    <source>
        <strain evidence="6 7">DSM 23241</strain>
    </source>
</reference>
<evidence type="ECO:0000313" key="7">
    <source>
        <dbReference type="Proteomes" id="UP000249720"/>
    </source>
</evidence>
<dbReference type="Proteomes" id="UP000249720">
    <property type="component" value="Unassembled WGS sequence"/>
</dbReference>
<dbReference type="GO" id="GO:0016853">
    <property type="term" value="F:isomerase activity"/>
    <property type="evidence" value="ECO:0007669"/>
    <property type="project" value="UniProtKB-KW"/>
</dbReference>
<dbReference type="PANTHER" id="PTHR42852">
    <property type="entry name" value="THIOL:DISULFIDE INTERCHANGE PROTEIN DSBE"/>
    <property type="match status" value="1"/>
</dbReference>
<keyword evidence="3" id="KW-1015">Disulfide bond</keyword>
<dbReference type="CDD" id="cd02966">
    <property type="entry name" value="TlpA_like_family"/>
    <property type="match status" value="1"/>
</dbReference>